<evidence type="ECO:0008006" key="7">
    <source>
        <dbReference type="Google" id="ProtNLM"/>
    </source>
</evidence>
<dbReference type="Pfam" id="PF13641">
    <property type="entry name" value="Glyco_tranf_2_3"/>
    <property type="match status" value="1"/>
</dbReference>
<protein>
    <recommendedName>
        <fullName evidence="7">Glycosyltransferase</fullName>
    </recommendedName>
</protein>
<sequence>MTSLLNLGYVLVVFTFLAYIFISFILSAAWRQEPGTLPATTLATRHQYLILVPCVDEAAVIGTTVRALLALDFVGQIVVIDDGSQDATADIVQAIQDPRVRCLRRVAPNAQQGKGAALNFALDALRHQPTTLGPETVIGVVDADGQLTPNTFARLDRHFSDPQTAAVQLRVKMYPRFKNGLQASQDLEFFTVNNRAQLARNYWHTVGLSGNGQFFRLDAIVAALGPHPWGNALLDDYELTIKLMLHGLHISYEEQAYVSQQAVSSLKKFVRQRSRWVQGNLDCQRYLPRVLRSTTLSWRQKVGVTYFLSQPYLNLVADSLIVTITWLFWRQSWGQLTSLSAVGSFGGLLLVLAGASLLWGGTFTLDYLGDLRRHQEPPLAKRFWLSLPLWVSYVYLALFFSIVLAFARHLTHHTSWLKTSREEA</sequence>
<name>A0ABQ0WVS6_9LACO</name>
<proteinExistence type="inferred from homology"/>
<keyword evidence="4" id="KW-1133">Transmembrane helix</keyword>
<evidence type="ECO:0000256" key="3">
    <source>
        <dbReference type="ARBA" id="ARBA00022679"/>
    </source>
</evidence>
<keyword evidence="4" id="KW-0812">Transmembrane</keyword>
<evidence type="ECO:0000256" key="1">
    <source>
        <dbReference type="ARBA" id="ARBA00006739"/>
    </source>
</evidence>
<feature type="transmembrane region" description="Helical" evidence="4">
    <location>
        <begin position="7"/>
        <end position="30"/>
    </location>
</feature>
<dbReference type="Gene3D" id="3.90.550.10">
    <property type="entry name" value="Spore Coat Polysaccharide Biosynthesis Protein SpsA, Chain A"/>
    <property type="match status" value="1"/>
</dbReference>
<feature type="transmembrane region" description="Helical" evidence="4">
    <location>
        <begin position="341"/>
        <end position="363"/>
    </location>
</feature>
<keyword evidence="2" id="KW-0328">Glycosyltransferase</keyword>
<gene>
    <name evidence="5" type="ORF">LZY01_11480</name>
</gene>
<evidence type="ECO:0000313" key="5">
    <source>
        <dbReference type="EMBL" id="GEO71980.1"/>
    </source>
</evidence>
<keyword evidence="6" id="KW-1185">Reference proteome</keyword>
<keyword evidence="3" id="KW-0808">Transferase</keyword>
<dbReference type="PANTHER" id="PTHR43630">
    <property type="entry name" value="POLY-BETA-1,6-N-ACETYL-D-GLUCOSAMINE SYNTHASE"/>
    <property type="match status" value="1"/>
</dbReference>
<keyword evidence="4" id="KW-0472">Membrane</keyword>
<reference evidence="5 6" key="1">
    <citation type="submission" date="2019-07" db="EMBL/GenBank/DDBJ databases">
        <title>Whole genome shotgun sequence of Lactobacillus zymae NBRC 107157.</title>
        <authorList>
            <person name="Hosoyama A."/>
            <person name="Uohara A."/>
            <person name="Ohji S."/>
            <person name="Ichikawa N."/>
        </authorList>
    </citation>
    <scope>NUCLEOTIDE SEQUENCE [LARGE SCALE GENOMIC DNA]</scope>
    <source>
        <strain evidence="5 6">NBRC 107157</strain>
    </source>
</reference>
<dbReference type="InterPro" id="IPR029044">
    <property type="entry name" value="Nucleotide-diphossugar_trans"/>
</dbReference>
<dbReference type="RefSeq" id="WP_057733585.1">
    <property type="nucleotide sequence ID" value="NZ_BJZK01000011.1"/>
</dbReference>
<dbReference type="Proteomes" id="UP000321794">
    <property type="component" value="Unassembled WGS sequence"/>
</dbReference>
<feature type="transmembrane region" description="Helical" evidence="4">
    <location>
        <begin position="383"/>
        <end position="407"/>
    </location>
</feature>
<dbReference type="PANTHER" id="PTHR43630:SF1">
    <property type="entry name" value="POLY-BETA-1,6-N-ACETYL-D-GLUCOSAMINE SYNTHASE"/>
    <property type="match status" value="1"/>
</dbReference>
<feature type="transmembrane region" description="Helical" evidence="4">
    <location>
        <begin position="312"/>
        <end position="329"/>
    </location>
</feature>
<comment type="similarity">
    <text evidence="1">Belongs to the glycosyltransferase 2 family.</text>
</comment>
<accession>A0ABQ0WVS6</accession>
<dbReference type="SUPFAM" id="SSF53448">
    <property type="entry name" value="Nucleotide-diphospho-sugar transferases"/>
    <property type="match status" value="1"/>
</dbReference>
<organism evidence="5 6">
    <name type="scientific">Levilactobacillus zymae</name>
    <dbReference type="NCBI Taxonomy" id="267363"/>
    <lineage>
        <taxon>Bacteria</taxon>
        <taxon>Bacillati</taxon>
        <taxon>Bacillota</taxon>
        <taxon>Bacilli</taxon>
        <taxon>Lactobacillales</taxon>
        <taxon>Lactobacillaceae</taxon>
        <taxon>Levilactobacillus</taxon>
    </lineage>
</organism>
<evidence type="ECO:0000256" key="2">
    <source>
        <dbReference type="ARBA" id="ARBA00022676"/>
    </source>
</evidence>
<evidence type="ECO:0000256" key="4">
    <source>
        <dbReference type="SAM" id="Phobius"/>
    </source>
</evidence>
<evidence type="ECO:0000313" key="6">
    <source>
        <dbReference type="Proteomes" id="UP000321794"/>
    </source>
</evidence>
<comment type="caution">
    <text evidence="5">The sequence shown here is derived from an EMBL/GenBank/DDBJ whole genome shotgun (WGS) entry which is preliminary data.</text>
</comment>
<dbReference type="EMBL" id="BJZK01000011">
    <property type="protein sequence ID" value="GEO71980.1"/>
    <property type="molecule type" value="Genomic_DNA"/>
</dbReference>